<keyword evidence="3" id="KW-1185">Reference proteome</keyword>
<sequence>MPEVVARAALTGVHNMAFVADVVTEAGPLPDLTVHAQAITVTLSDITQALADVSRRYQHQDGGNKPDQPERARLARVAGRDAARALTAAVEHLDDVNAALTDALQATTRMRDLAGDPLSSQHPAPSAQSTEQYRGSTTAELDPRRPGPEHHSEPRSVAGPGTQTSTELEVGL</sequence>
<accession>A0ABP8XFQ4</accession>
<feature type="compositionally biased region" description="Polar residues" evidence="1">
    <location>
        <begin position="161"/>
        <end position="172"/>
    </location>
</feature>
<feature type="compositionally biased region" description="Polar residues" evidence="1">
    <location>
        <begin position="118"/>
        <end position="139"/>
    </location>
</feature>
<comment type="caution">
    <text evidence="2">The sequence shown here is derived from an EMBL/GenBank/DDBJ whole genome shotgun (WGS) entry which is preliminary data.</text>
</comment>
<organism evidence="2 3">
    <name type="scientific">Promicromonospora umidemergens</name>
    <dbReference type="NCBI Taxonomy" id="629679"/>
    <lineage>
        <taxon>Bacteria</taxon>
        <taxon>Bacillati</taxon>
        <taxon>Actinomycetota</taxon>
        <taxon>Actinomycetes</taxon>
        <taxon>Micrococcales</taxon>
        <taxon>Promicromonosporaceae</taxon>
        <taxon>Promicromonospora</taxon>
    </lineage>
</organism>
<evidence type="ECO:0000256" key="1">
    <source>
        <dbReference type="SAM" id="MobiDB-lite"/>
    </source>
</evidence>
<name>A0ABP8XFQ4_9MICO</name>
<evidence type="ECO:0000313" key="3">
    <source>
        <dbReference type="Proteomes" id="UP001500843"/>
    </source>
</evidence>
<protein>
    <recommendedName>
        <fullName evidence="4">PE family protein</fullName>
    </recommendedName>
</protein>
<evidence type="ECO:0008006" key="4">
    <source>
        <dbReference type="Google" id="ProtNLM"/>
    </source>
</evidence>
<proteinExistence type="predicted"/>
<dbReference type="EMBL" id="BAABHM010000012">
    <property type="protein sequence ID" value="GAA4706583.1"/>
    <property type="molecule type" value="Genomic_DNA"/>
</dbReference>
<feature type="region of interest" description="Disordered" evidence="1">
    <location>
        <begin position="114"/>
        <end position="172"/>
    </location>
</feature>
<dbReference type="Proteomes" id="UP001500843">
    <property type="component" value="Unassembled WGS sequence"/>
</dbReference>
<evidence type="ECO:0000313" key="2">
    <source>
        <dbReference type="EMBL" id="GAA4706583.1"/>
    </source>
</evidence>
<feature type="compositionally biased region" description="Basic and acidic residues" evidence="1">
    <location>
        <begin position="141"/>
        <end position="154"/>
    </location>
</feature>
<feature type="region of interest" description="Disordered" evidence="1">
    <location>
        <begin position="56"/>
        <end position="77"/>
    </location>
</feature>
<gene>
    <name evidence="2" type="ORF">GCM10023198_30930</name>
</gene>
<reference evidence="3" key="1">
    <citation type="journal article" date="2019" name="Int. J. Syst. Evol. Microbiol.">
        <title>The Global Catalogue of Microorganisms (GCM) 10K type strain sequencing project: providing services to taxonomists for standard genome sequencing and annotation.</title>
        <authorList>
            <consortium name="The Broad Institute Genomics Platform"/>
            <consortium name="The Broad Institute Genome Sequencing Center for Infectious Disease"/>
            <person name="Wu L."/>
            <person name="Ma J."/>
        </authorList>
    </citation>
    <scope>NUCLEOTIDE SEQUENCE [LARGE SCALE GENOMIC DNA]</scope>
    <source>
        <strain evidence="3">JCM 17975</strain>
    </source>
</reference>